<reference evidence="8 9" key="1">
    <citation type="journal article" date="2024" name="Nat. Commun.">
        <title>Phylogenomics reveals the evolutionary origins of lichenization in chlorophyte algae.</title>
        <authorList>
            <person name="Puginier C."/>
            <person name="Libourel C."/>
            <person name="Otte J."/>
            <person name="Skaloud P."/>
            <person name="Haon M."/>
            <person name="Grisel S."/>
            <person name="Petersen M."/>
            <person name="Berrin J.G."/>
            <person name="Delaux P.M."/>
            <person name="Dal Grande F."/>
            <person name="Keller J."/>
        </authorList>
    </citation>
    <scope>NUCLEOTIDE SEQUENCE [LARGE SCALE GENOMIC DNA]</scope>
    <source>
        <strain evidence="8 9">SAG 2043</strain>
    </source>
</reference>
<dbReference type="Pfam" id="PF10780">
    <property type="entry name" value="MRP_L53"/>
    <property type="match status" value="1"/>
</dbReference>
<keyword evidence="5" id="KW-0687">Ribonucleoprotein</keyword>
<feature type="compositionally biased region" description="Polar residues" evidence="7">
    <location>
        <begin position="92"/>
        <end position="107"/>
    </location>
</feature>
<dbReference type="AlphaFoldDB" id="A0AAW1PFU3"/>
<evidence type="ECO:0000256" key="2">
    <source>
        <dbReference type="ARBA" id="ARBA00005557"/>
    </source>
</evidence>
<name>A0AAW1PFU3_9CHLO</name>
<feature type="region of interest" description="Disordered" evidence="7">
    <location>
        <begin position="92"/>
        <end position="116"/>
    </location>
</feature>
<comment type="subcellular location">
    <subcellularLocation>
        <location evidence="1">Mitochondrion</location>
    </subcellularLocation>
</comment>
<comment type="caution">
    <text evidence="8">The sequence shown here is derived from an EMBL/GenBank/DDBJ whole genome shotgun (WGS) entry which is preliminary data.</text>
</comment>
<keyword evidence="9" id="KW-1185">Reference proteome</keyword>
<comment type="similarity">
    <text evidence="2">Belongs to the mitochondrion-specific ribosomal protein mL53 family.</text>
</comment>
<dbReference type="GO" id="GO:1990904">
    <property type="term" value="C:ribonucleoprotein complex"/>
    <property type="evidence" value="ECO:0007669"/>
    <property type="project" value="UniProtKB-KW"/>
</dbReference>
<accession>A0AAW1PFU3</accession>
<evidence type="ECO:0000313" key="8">
    <source>
        <dbReference type="EMBL" id="KAK9808773.1"/>
    </source>
</evidence>
<evidence type="ECO:0000256" key="4">
    <source>
        <dbReference type="ARBA" id="ARBA00023128"/>
    </source>
</evidence>
<evidence type="ECO:0000313" key="9">
    <source>
        <dbReference type="Proteomes" id="UP001489004"/>
    </source>
</evidence>
<evidence type="ECO:0000256" key="7">
    <source>
        <dbReference type="SAM" id="MobiDB-lite"/>
    </source>
</evidence>
<sequence>MRRHRFYGFLRQQAHTRGTMGTSLKQLNRVVVQFSRWSAHGRSAREFLARISAAKALASNPECKIVRKIEGDSSDMDTAELLQQASFAGQKLTSEWGTSSDNASLSGTAEKVPMGT</sequence>
<protein>
    <recommendedName>
        <fullName evidence="6">Large ribosomal subunit protein mL53</fullName>
    </recommendedName>
</protein>
<proteinExistence type="inferred from homology"/>
<keyword evidence="4" id="KW-0496">Mitochondrion</keyword>
<dbReference type="Gene3D" id="3.40.30.10">
    <property type="entry name" value="Glutaredoxin"/>
    <property type="match status" value="1"/>
</dbReference>
<organism evidence="8 9">
    <name type="scientific">[Myrmecia] bisecta</name>
    <dbReference type="NCBI Taxonomy" id="41462"/>
    <lineage>
        <taxon>Eukaryota</taxon>
        <taxon>Viridiplantae</taxon>
        <taxon>Chlorophyta</taxon>
        <taxon>core chlorophytes</taxon>
        <taxon>Trebouxiophyceae</taxon>
        <taxon>Trebouxiales</taxon>
        <taxon>Trebouxiaceae</taxon>
        <taxon>Myrmecia</taxon>
    </lineage>
</organism>
<evidence type="ECO:0000256" key="6">
    <source>
        <dbReference type="ARBA" id="ARBA00035180"/>
    </source>
</evidence>
<evidence type="ECO:0000256" key="5">
    <source>
        <dbReference type="ARBA" id="ARBA00023274"/>
    </source>
</evidence>
<dbReference type="GO" id="GO:0005840">
    <property type="term" value="C:ribosome"/>
    <property type="evidence" value="ECO:0007669"/>
    <property type="project" value="UniProtKB-KW"/>
</dbReference>
<evidence type="ECO:0000256" key="3">
    <source>
        <dbReference type="ARBA" id="ARBA00022980"/>
    </source>
</evidence>
<dbReference type="EMBL" id="JALJOR010000011">
    <property type="protein sequence ID" value="KAK9808773.1"/>
    <property type="molecule type" value="Genomic_DNA"/>
</dbReference>
<keyword evidence="3" id="KW-0689">Ribosomal protein</keyword>
<evidence type="ECO:0000256" key="1">
    <source>
        <dbReference type="ARBA" id="ARBA00004173"/>
    </source>
</evidence>
<dbReference type="InterPro" id="IPR019716">
    <property type="entry name" value="Ribosomal_mL53"/>
</dbReference>
<dbReference type="GO" id="GO:0005739">
    <property type="term" value="C:mitochondrion"/>
    <property type="evidence" value="ECO:0007669"/>
    <property type="project" value="UniProtKB-SubCell"/>
</dbReference>
<gene>
    <name evidence="8" type="ORF">WJX72_003298</name>
</gene>
<dbReference type="Proteomes" id="UP001489004">
    <property type="component" value="Unassembled WGS sequence"/>
</dbReference>